<gene>
    <name evidence="1" type="ORF">A2008_02905</name>
</gene>
<dbReference type="EMBL" id="MGFH01000161">
    <property type="protein sequence ID" value="OGM03567.1"/>
    <property type="molecule type" value="Genomic_DNA"/>
</dbReference>
<evidence type="ECO:0000313" key="1">
    <source>
        <dbReference type="EMBL" id="OGM03567.1"/>
    </source>
</evidence>
<organism evidence="1 2">
    <name type="scientific">Candidatus Wallbacteria bacterium GWC2_49_35</name>
    <dbReference type="NCBI Taxonomy" id="1817813"/>
    <lineage>
        <taxon>Bacteria</taxon>
        <taxon>Candidatus Walliibacteriota</taxon>
    </lineage>
</organism>
<protein>
    <submittedName>
        <fullName evidence="1">Uncharacterized protein</fullName>
    </submittedName>
</protein>
<sequence>MFKKSSSLSLSSLFSLPFSLLLIAFISFNSAAVIFCGAAAAADSVYSRNGEVYVMIGEGTRMGVYASQKIDANGNRVTIRPDGIKLFGDPTKMDSYQSIAVDQFRNVYVLAGKFDAGLQTVRNITPAGSLYVPVDPPVGCGIAGIGRDAGGNVYYDVLNYLSKNSGADIAHLHGAELFWNETMIWSGRNRSISSDYHPTAGTYGSGRRAGTFVNEAQAPPATTQGFNFVTGAAENVNTNYSAKYPAATAAKIRRMPEDVWFPGDYDKWNNIQYVGGHEGMKRGKMYIHYDFKIQRVFLWISHYVQNVPAGVSLPPTIVAGQVNDMFEQVFNTTNMKYKFMRHSGCESGHRGDQRETEAGVNTDSRLAFSTTGAGRRYVYSSLPTPKIRKGTIQLTAGNTFGIPQVDSADFTALHATQPLTSATVGIGAATKNANEDYVYTAPLSAEGMDVISFAVADQWDGTGGVRYMLLQTAGAVGKKFDPAREKKLRWEKLNQYAVNSNKSGTIALKKDVKAIAGDGSGSVYYLTDPRPVFDNAAGGDTFHSDASSPTDLKPLLTPGKPDGPFLQDGANVWKWYRKFSGRAATELYQIEYYTKTETKLNDFTVGNEDAIVSETFSDANGQNLISRGMPQVIPPGVSSIKLALATVNLAGPPTGNNEKMCVDIMSSNVGAANRKIKDITYSNRDSGNLAEAKIEGDEIAEDTQFRCYMENAPPKFSDDLVRKNIISGLVLKDENANGVIGGFDYAVRPGTACYYWRVEMIEPMKKSLAPDIGFTTSTNPVRNVTLTKVTAPPNSWGGLAGKGTRANNVNLGDGYWYSSRGANADTTAAAENAGAIEAAPDFAFTPKEPGIYKVSMIASAKKWNYGVLGYPSYITDRETAAGCKDNTTHYLFFDNGEGGGTAGNGVKDGAEDYVSERYIIVTAKQPEPDKYITRVKIEGPSTINENQIGIWKATANVRFVKSFNHETGTPSAKLLMETYNGIGAWDYSDTAVADWGLGPFDGVGEDYSTGAPARPSNSKKTGANTVVEPMMRNFGEKAPGSTAFGAAPPELAGVPPNIIFGTPPSFPSWVVGAGTSASPTTQLSKADRGCIEYEWHLAAEEKKPDGSKIFHGTAIDASVTSPSDLKRCPSIIIAKGRLSDEKPFPGDGSNKAVTWSNYANTDRRFDVTVNLRYAFDMPLDPGRYFLYIIFKYPKVKWEGRSPKKDKDGNLVKDAQGKQIFAYHDLVGDGVGETFYHTDNWLTINSNTQEPAGYAITVKDLQPPQAFFSSDNYPTNPSQTTALSSALPATGVAYDGGTTGDPFPGLIKYSVCDNNPNLAVTSSLMAMTGSRAKLLAWNNFDASKGLVETEDVYLEFNKTKVQMALEKTINPKAAGRPPGTVQDAVQIGVNEYPGYGIDAPYRRAIYKLNNPKNAFTKDHIPYDMIGTIPLYAAGSDGSGNKMSDFDKDPAPNKANNEILNLVNSGTTSTISEKQFPNAPAVISIIDNDAPSLRFYALRSRDNIYREYVMTSTGNPDLADSNKPLDHDANHDELDWDAAEPGKLKFTAFGQTEVTVKDCNLDGTTANLANQNNPVFAKTSMANNDGRCNQLTPATVNASVGVTSIGGKPCYAIKFNNRNAGLSATYNRYSPANAVVYDFEKILPQNAGGVLELIENARNRFEISVVDNVDNIITVSSPAIPAPNALMAGNCFVDTDNLGDAATIEEVMNSWKQKNARIEAYGIFRNPTPAGNKPYMFMTVRDAAGNVTVAKMPLIILHTLFRPNVINVETRRSE</sequence>
<comment type="caution">
    <text evidence="1">The sequence shown here is derived from an EMBL/GenBank/DDBJ whole genome shotgun (WGS) entry which is preliminary data.</text>
</comment>
<reference evidence="1 2" key="1">
    <citation type="journal article" date="2016" name="Nat. Commun.">
        <title>Thousands of microbial genomes shed light on interconnected biogeochemical processes in an aquifer system.</title>
        <authorList>
            <person name="Anantharaman K."/>
            <person name="Brown C.T."/>
            <person name="Hug L.A."/>
            <person name="Sharon I."/>
            <person name="Castelle C.J."/>
            <person name="Probst A.J."/>
            <person name="Thomas B.C."/>
            <person name="Singh A."/>
            <person name="Wilkins M.J."/>
            <person name="Karaoz U."/>
            <person name="Brodie E.L."/>
            <person name="Williams K.H."/>
            <person name="Hubbard S.S."/>
            <person name="Banfield J.F."/>
        </authorList>
    </citation>
    <scope>NUCLEOTIDE SEQUENCE [LARGE SCALE GENOMIC DNA]</scope>
</reference>
<proteinExistence type="predicted"/>
<dbReference type="Proteomes" id="UP000178735">
    <property type="component" value="Unassembled WGS sequence"/>
</dbReference>
<accession>A0A1F7WLZ6</accession>
<name>A0A1F7WLZ6_9BACT</name>
<evidence type="ECO:0000313" key="2">
    <source>
        <dbReference type="Proteomes" id="UP000178735"/>
    </source>
</evidence>